<evidence type="ECO:0000313" key="5">
    <source>
        <dbReference type="Proteomes" id="UP000660110"/>
    </source>
</evidence>
<dbReference type="Pfam" id="PF00583">
    <property type="entry name" value="Acetyltransf_1"/>
    <property type="match status" value="1"/>
</dbReference>
<dbReference type="Pfam" id="PF00795">
    <property type="entry name" value="CN_hydrolase"/>
    <property type="match status" value="1"/>
</dbReference>
<proteinExistence type="inferred from homology"/>
<dbReference type="GO" id="GO:0016787">
    <property type="term" value="F:hydrolase activity"/>
    <property type="evidence" value="ECO:0007669"/>
    <property type="project" value="UniProtKB-KW"/>
</dbReference>
<dbReference type="PROSITE" id="PS50263">
    <property type="entry name" value="CN_HYDROLASE"/>
    <property type="match status" value="1"/>
</dbReference>
<sequence length="530" mass="62342">MKLEKKGLMKMSKLDLSQFEKKMIVRNTIDADIEQLLQLQKLCFPNMEPWKREHLESHLRHFPEGQFVVEYDDEIIGSCSSLIVNFDEYDDKHTWDDITDEGYITNHDPDGYNLYGIEVMVHPEFRRMKIGRRLYEARKELAREYNLKSIIIGGRIPNFHKYESEMSPREYVEEVRNQNIYDPVLTFQIMNGFAVMRINPNYLPDDELSSKYATLMEWNNIDYRARTKRHFKTSHPVRIMVIQYMMKNIDSYEEFSRQCEYYVDVAADYGADFAVFPEIFTTQLMSFLEEKVPSKSVRRLAEYTEEYIEMFTHLAVKYNVNIIGGSHFVEEDDQIYNISYLFRRDGTIEKQYKIHITPNERTWWGIQPGDAVKVFDTDCGKIAIQICYDIQFPELARYAVDQGANIIFVPFCTDDRQGYLRVRYCAQARAVENQVYTVIAGTVGNMTQVENMDIQYAQSAIFTPSDFEFARDGIVGECNPNVESVVIGDVDLEILRRQRKSGTVRQLHDRRKDLFDLNFNVNTEVKPERT</sequence>
<protein>
    <submittedName>
        <fullName evidence="4">Hydrolase YhcX</fullName>
    </submittedName>
</protein>
<evidence type="ECO:0000256" key="1">
    <source>
        <dbReference type="ARBA" id="ARBA00010613"/>
    </source>
</evidence>
<feature type="domain" description="CN hydrolase" evidence="2">
    <location>
        <begin position="237"/>
        <end position="492"/>
    </location>
</feature>
<dbReference type="InterPro" id="IPR003010">
    <property type="entry name" value="C-N_Hydrolase"/>
</dbReference>
<dbReference type="EMBL" id="BMEL01000001">
    <property type="protein sequence ID" value="GGF16532.1"/>
    <property type="molecule type" value="Genomic_DNA"/>
</dbReference>
<reference evidence="4" key="2">
    <citation type="submission" date="2020-09" db="EMBL/GenBank/DDBJ databases">
        <authorList>
            <person name="Sun Q."/>
            <person name="Zhou Y."/>
        </authorList>
    </citation>
    <scope>NUCLEOTIDE SEQUENCE</scope>
    <source>
        <strain evidence="4">CGMCC 1.12153</strain>
    </source>
</reference>
<gene>
    <name evidence="4" type="primary">yhcX</name>
    <name evidence="4" type="ORF">GCM10010954_13920</name>
</gene>
<organism evidence="4 5">
    <name type="scientific">Halobacillus andaensis</name>
    <dbReference type="NCBI Taxonomy" id="1176239"/>
    <lineage>
        <taxon>Bacteria</taxon>
        <taxon>Bacillati</taxon>
        <taxon>Bacillota</taxon>
        <taxon>Bacilli</taxon>
        <taxon>Bacillales</taxon>
        <taxon>Bacillaceae</taxon>
        <taxon>Halobacillus</taxon>
    </lineage>
</organism>
<accession>A0A917B3N0</accession>
<dbReference type="Gene3D" id="3.40.630.30">
    <property type="match status" value="1"/>
</dbReference>
<keyword evidence="5" id="KW-1185">Reference proteome</keyword>
<keyword evidence="4" id="KW-0378">Hydrolase</keyword>
<dbReference type="InterPro" id="IPR000182">
    <property type="entry name" value="GNAT_dom"/>
</dbReference>
<dbReference type="SUPFAM" id="SSF56317">
    <property type="entry name" value="Carbon-nitrogen hydrolase"/>
    <property type="match status" value="1"/>
</dbReference>
<evidence type="ECO:0000259" key="3">
    <source>
        <dbReference type="PROSITE" id="PS51186"/>
    </source>
</evidence>
<comment type="similarity">
    <text evidence="1">Belongs to the carbon-nitrogen hydrolase superfamily. NIT1/NIT2 family.</text>
</comment>
<dbReference type="PANTHER" id="PTHR23088:SF50">
    <property type="entry name" value="HYDROLASE YHCX"/>
    <property type="match status" value="1"/>
</dbReference>
<name>A0A917B3N0_HALAA</name>
<comment type="caution">
    <text evidence="4">The sequence shown here is derived from an EMBL/GenBank/DDBJ whole genome shotgun (WGS) entry which is preliminary data.</text>
</comment>
<dbReference type="PROSITE" id="PS01227">
    <property type="entry name" value="UPF0012"/>
    <property type="match status" value="1"/>
</dbReference>
<dbReference type="Proteomes" id="UP000660110">
    <property type="component" value="Unassembled WGS sequence"/>
</dbReference>
<dbReference type="InterPro" id="IPR016181">
    <property type="entry name" value="Acyl_CoA_acyltransferase"/>
</dbReference>
<dbReference type="CDD" id="cd07574">
    <property type="entry name" value="nitrilase_Rim1_like"/>
    <property type="match status" value="1"/>
</dbReference>
<dbReference type="SUPFAM" id="SSF55729">
    <property type="entry name" value="Acyl-CoA N-acyltransferases (Nat)"/>
    <property type="match status" value="1"/>
</dbReference>
<reference evidence="4" key="1">
    <citation type="journal article" date="2014" name="Int. J. Syst. Evol. Microbiol.">
        <title>Complete genome sequence of Corynebacterium casei LMG S-19264T (=DSM 44701T), isolated from a smear-ripened cheese.</title>
        <authorList>
            <consortium name="US DOE Joint Genome Institute (JGI-PGF)"/>
            <person name="Walter F."/>
            <person name="Albersmeier A."/>
            <person name="Kalinowski J."/>
            <person name="Ruckert C."/>
        </authorList>
    </citation>
    <scope>NUCLEOTIDE SEQUENCE</scope>
    <source>
        <strain evidence="4">CGMCC 1.12153</strain>
    </source>
</reference>
<dbReference type="PANTHER" id="PTHR23088">
    <property type="entry name" value="NITRILASE-RELATED"/>
    <property type="match status" value="1"/>
</dbReference>
<feature type="domain" description="N-acetyltransferase" evidence="3">
    <location>
        <begin position="23"/>
        <end position="221"/>
    </location>
</feature>
<evidence type="ECO:0000259" key="2">
    <source>
        <dbReference type="PROSITE" id="PS50263"/>
    </source>
</evidence>
<dbReference type="GO" id="GO:0016747">
    <property type="term" value="F:acyltransferase activity, transferring groups other than amino-acyl groups"/>
    <property type="evidence" value="ECO:0007669"/>
    <property type="project" value="InterPro"/>
</dbReference>
<evidence type="ECO:0000313" key="4">
    <source>
        <dbReference type="EMBL" id="GGF16532.1"/>
    </source>
</evidence>
<dbReference type="InterPro" id="IPR036526">
    <property type="entry name" value="C-N_Hydrolase_sf"/>
</dbReference>
<dbReference type="PROSITE" id="PS51186">
    <property type="entry name" value="GNAT"/>
    <property type="match status" value="1"/>
</dbReference>
<dbReference type="Gene3D" id="3.60.110.10">
    <property type="entry name" value="Carbon-nitrogen hydrolase"/>
    <property type="match status" value="1"/>
</dbReference>
<dbReference type="AlphaFoldDB" id="A0A917B3N0"/>
<dbReference type="CDD" id="cd04301">
    <property type="entry name" value="NAT_SF"/>
    <property type="match status" value="1"/>
</dbReference>
<dbReference type="InterPro" id="IPR001110">
    <property type="entry name" value="UPF0012_CS"/>
</dbReference>